<evidence type="ECO:0000259" key="1">
    <source>
        <dbReference type="Pfam" id="PF00248"/>
    </source>
</evidence>
<dbReference type="OrthoDB" id="9773828at2"/>
<dbReference type="Proteomes" id="UP000198510">
    <property type="component" value="Unassembled WGS sequence"/>
</dbReference>
<proteinExistence type="predicted"/>
<dbReference type="Gene3D" id="3.20.20.100">
    <property type="entry name" value="NADP-dependent oxidoreductase domain"/>
    <property type="match status" value="1"/>
</dbReference>
<dbReference type="SUPFAM" id="SSF51430">
    <property type="entry name" value="NAD(P)-linked oxidoreductase"/>
    <property type="match status" value="1"/>
</dbReference>
<dbReference type="GO" id="GO:0016491">
    <property type="term" value="F:oxidoreductase activity"/>
    <property type="evidence" value="ECO:0007669"/>
    <property type="project" value="InterPro"/>
</dbReference>
<accession>A0A1G9BEP6</accession>
<keyword evidence="3" id="KW-1185">Reference proteome</keyword>
<dbReference type="Pfam" id="PF00248">
    <property type="entry name" value="Aldo_ket_red"/>
    <property type="match status" value="1"/>
</dbReference>
<sequence>MQYRTLGKTGWRISEISLGTWQVGGRWGSPFNEKTAAHTLRAALDGGINFIDTADVYSEGLSERAVGNVLKECREEVYVATKCGRQIQPHVTEGYTPAALTKYVEDSLKRLQRDTIDLVQLHCPPTPVYDRPEIFETFERLQEQGKIRHLGVSVEKIAEAQKAIEYPNVATVQIIFNMFRLRPADDFFPQAKDKNVGVIVRVPLASGLLAGKMTNNTVFDPDDHRNFNRNGEAFDKGETFSGVPYGQGLEAVEALKKIFPEGELAAWALRWVLMFPEVSTVIPGASHAEQVVSNVHAAELPAISQEQLQAVRNVYDRYIRASVHTLW</sequence>
<dbReference type="CDD" id="cd19086">
    <property type="entry name" value="AKR_AKR11C1"/>
    <property type="match status" value="1"/>
</dbReference>
<dbReference type="STRING" id="1075417.SAMN05421823_102595"/>
<dbReference type="PANTHER" id="PTHR43312:SF1">
    <property type="entry name" value="NADP-DEPENDENT OXIDOREDUCTASE DOMAIN-CONTAINING PROTEIN"/>
    <property type="match status" value="1"/>
</dbReference>
<organism evidence="2 3">
    <name type="scientific">Catalinimonas alkaloidigena</name>
    <dbReference type="NCBI Taxonomy" id="1075417"/>
    <lineage>
        <taxon>Bacteria</taxon>
        <taxon>Pseudomonadati</taxon>
        <taxon>Bacteroidota</taxon>
        <taxon>Cytophagia</taxon>
        <taxon>Cytophagales</taxon>
        <taxon>Catalimonadaceae</taxon>
        <taxon>Catalinimonas</taxon>
    </lineage>
</organism>
<dbReference type="EMBL" id="FNFO01000002">
    <property type="protein sequence ID" value="SDK37951.1"/>
    <property type="molecule type" value="Genomic_DNA"/>
</dbReference>
<evidence type="ECO:0000313" key="2">
    <source>
        <dbReference type="EMBL" id="SDK37951.1"/>
    </source>
</evidence>
<evidence type="ECO:0000313" key="3">
    <source>
        <dbReference type="Proteomes" id="UP000198510"/>
    </source>
</evidence>
<dbReference type="RefSeq" id="WP_089680779.1">
    <property type="nucleotide sequence ID" value="NZ_FNFO01000002.1"/>
</dbReference>
<gene>
    <name evidence="2" type="ORF">SAMN05421823_102595</name>
</gene>
<dbReference type="InterPro" id="IPR053135">
    <property type="entry name" value="AKR2_Oxidoreductase"/>
</dbReference>
<dbReference type="InterPro" id="IPR020471">
    <property type="entry name" value="AKR"/>
</dbReference>
<feature type="domain" description="NADP-dependent oxidoreductase" evidence="1">
    <location>
        <begin position="15"/>
        <end position="315"/>
    </location>
</feature>
<protein>
    <submittedName>
        <fullName evidence="2">Predicted oxidoreductase</fullName>
    </submittedName>
</protein>
<dbReference type="PANTHER" id="PTHR43312">
    <property type="entry name" value="D-THREO-ALDOSE 1-DEHYDROGENASE"/>
    <property type="match status" value="1"/>
</dbReference>
<dbReference type="PRINTS" id="PR00069">
    <property type="entry name" value="ALDKETRDTASE"/>
</dbReference>
<reference evidence="2 3" key="1">
    <citation type="submission" date="2016-10" db="EMBL/GenBank/DDBJ databases">
        <authorList>
            <person name="de Groot N.N."/>
        </authorList>
    </citation>
    <scope>NUCLEOTIDE SEQUENCE [LARGE SCALE GENOMIC DNA]</scope>
    <source>
        <strain evidence="2 3">DSM 25186</strain>
    </source>
</reference>
<dbReference type="AlphaFoldDB" id="A0A1G9BEP6"/>
<name>A0A1G9BEP6_9BACT</name>
<dbReference type="InterPro" id="IPR036812">
    <property type="entry name" value="NAD(P)_OxRdtase_dom_sf"/>
</dbReference>
<dbReference type="InterPro" id="IPR023210">
    <property type="entry name" value="NADP_OxRdtase_dom"/>
</dbReference>